<feature type="region of interest" description="Disordered" evidence="10">
    <location>
        <begin position="127"/>
        <end position="185"/>
    </location>
</feature>
<protein>
    <recommendedName>
        <fullName evidence="2">RBR-type E3 ubiquitin transferase</fullName>
        <ecNumber evidence="2">2.3.2.31</ecNumber>
    </recommendedName>
</protein>
<keyword evidence="8" id="KW-0862">Zinc</keyword>
<dbReference type="InterPro" id="IPR045840">
    <property type="entry name" value="Ariadne"/>
</dbReference>
<evidence type="ECO:0000256" key="8">
    <source>
        <dbReference type="ARBA" id="ARBA00022833"/>
    </source>
</evidence>
<feature type="compositionally biased region" description="Acidic residues" evidence="10">
    <location>
        <begin position="1"/>
        <end position="40"/>
    </location>
</feature>
<dbReference type="InterPro" id="IPR017907">
    <property type="entry name" value="Znf_RING_CS"/>
</dbReference>
<evidence type="ECO:0000256" key="6">
    <source>
        <dbReference type="ARBA" id="ARBA00022771"/>
    </source>
</evidence>
<keyword evidence="6 9" id="KW-0863">Zinc-finger</keyword>
<feature type="compositionally biased region" description="Low complexity" evidence="10">
    <location>
        <begin position="161"/>
        <end position="176"/>
    </location>
</feature>
<dbReference type="SUPFAM" id="SSF57850">
    <property type="entry name" value="RING/U-box"/>
    <property type="match status" value="2"/>
</dbReference>
<evidence type="ECO:0000256" key="5">
    <source>
        <dbReference type="ARBA" id="ARBA00022737"/>
    </source>
</evidence>
<evidence type="ECO:0000256" key="3">
    <source>
        <dbReference type="ARBA" id="ARBA00022679"/>
    </source>
</evidence>
<dbReference type="Gene3D" id="1.20.120.1750">
    <property type="match status" value="1"/>
</dbReference>
<dbReference type="OrthoDB" id="10009520at2759"/>
<organism evidence="13 14">
    <name type="scientific">Galerina marginata (strain CBS 339.88)</name>
    <dbReference type="NCBI Taxonomy" id="685588"/>
    <lineage>
        <taxon>Eukaryota</taxon>
        <taxon>Fungi</taxon>
        <taxon>Dikarya</taxon>
        <taxon>Basidiomycota</taxon>
        <taxon>Agaricomycotina</taxon>
        <taxon>Agaricomycetes</taxon>
        <taxon>Agaricomycetidae</taxon>
        <taxon>Agaricales</taxon>
        <taxon>Agaricineae</taxon>
        <taxon>Strophariaceae</taxon>
        <taxon>Galerina</taxon>
    </lineage>
</organism>
<keyword evidence="4" id="KW-0479">Metal-binding</keyword>
<dbReference type="GO" id="GO:0061630">
    <property type="term" value="F:ubiquitin protein ligase activity"/>
    <property type="evidence" value="ECO:0007669"/>
    <property type="project" value="UniProtKB-EC"/>
</dbReference>
<dbReference type="FunFam" id="3.30.40.10:FF:000019">
    <property type="entry name" value="RBR-type E3 ubiquitin transferase"/>
    <property type="match status" value="1"/>
</dbReference>
<dbReference type="AlphaFoldDB" id="A0A067SL77"/>
<evidence type="ECO:0000256" key="10">
    <source>
        <dbReference type="SAM" id="MobiDB-lite"/>
    </source>
</evidence>
<proteinExistence type="predicted"/>
<evidence type="ECO:0000256" key="2">
    <source>
        <dbReference type="ARBA" id="ARBA00012251"/>
    </source>
</evidence>
<evidence type="ECO:0000256" key="7">
    <source>
        <dbReference type="ARBA" id="ARBA00022786"/>
    </source>
</evidence>
<feature type="compositionally biased region" description="Low complexity" evidence="10">
    <location>
        <begin position="139"/>
        <end position="153"/>
    </location>
</feature>
<dbReference type="PROSITE" id="PS51873">
    <property type="entry name" value="TRIAD"/>
    <property type="match status" value="1"/>
</dbReference>
<dbReference type="GO" id="GO:0016567">
    <property type="term" value="P:protein ubiquitination"/>
    <property type="evidence" value="ECO:0007669"/>
    <property type="project" value="InterPro"/>
</dbReference>
<dbReference type="HOGENOM" id="CLU_009823_4_1_1"/>
<evidence type="ECO:0000256" key="1">
    <source>
        <dbReference type="ARBA" id="ARBA00001798"/>
    </source>
</evidence>
<dbReference type="InterPro" id="IPR031127">
    <property type="entry name" value="E3_UB_ligase_RBR"/>
</dbReference>
<dbReference type="PANTHER" id="PTHR11685">
    <property type="entry name" value="RBR FAMILY RING FINGER AND IBR DOMAIN-CONTAINING"/>
    <property type="match status" value="1"/>
</dbReference>
<accession>A0A067SL77</accession>
<dbReference type="InterPro" id="IPR013083">
    <property type="entry name" value="Znf_RING/FYVE/PHD"/>
</dbReference>
<gene>
    <name evidence="13" type="ORF">GALMADRAFT_258085</name>
</gene>
<dbReference type="InterPro" id="IPR002867">
    <property type="entry name" value="IBR_dom"/>
</dbReference>
<dbReference type="Pfam" id="PF19422">
    <property type="entry name" value="Ariadne"/>
    <property type="match status" value="1"/>
</dbReference>
<dbReference type="FunFam" id="1.20.120.1750:FF:000007">
    <property type="entry name" value="RBR-type E3 ubiquitin transferase"/>
    <property type="match status" value="1"/>
</dbReference>
<keyword evidence="14" id="KW-1185">Reference proteome</keyword>
<feature type="region of interest" description="Disordered" evidence="10">
    <location>
        <begin position="1"/>
        <end position="42"/>
    </location>
</feature>
<evidence type="ECO:0000256" key="4">
    <source>
        <dbReference type="ARBA" id="ARBA00022723"/>
    </source>
</evidence>
<dbReference type="Pfam" id="PF21235">
    <property type="entry name" value="UBA_ARI1"/>
    <property type="match status" value="1"/>
</dbReference>
<dbReference type="InterPro" id="IPR044066">
    <property type="entry name" value="TRIAD_supradom"/>
</dbReference>
<dbReference type="Pfam" id="PF22191">
    <property type="entry name" value="IBR_1"/>
    <property type="match status" value="1"/>
</dbReference>
<dbReference type="EMBL" id="KL142414">
    <property type="protein sequence ID" value="KDR67498.1"/>
    <property type="molecule type" value="Genomic_DNA"/>
</dbReference>
<dbReference type="STRING" id="685588.A0A067SL77"/>
<name>A0A067SL77_GALM3</name>
<feature type="domain" description="RING-type" evidence="12">
    <location>
        <begin position="193"/>
        <end position="448"/>
    </location>
</feature>
<dbReference type="Proteomes" id="UP000027222">
    <property type="component" value="Unassembled WGS sequence"/>
</dbReference>
<dbReference type="GO" id="GO:0008270">
    <property type="term" value="F:zinc ion binding"/>
    <property type="evidence" value="ECO:0007669"/>
    <property type="project" value="UniProtKB-KW"/>
</dbReference>
<evidence type="ECO:0000259" key="11">
    <source>
        <dbReference type="PROSITE" id="PS50089"/>
    </source>
</evidence>
<evidence type="ECO:0000259" key="12">
    <source>
        <dbReference type="PROSITE" id="PS51873"/>
    </source>
</evidence>
<dbReference type="EC" id="2.3.2.31" evidence="2"/>
<dbReference type="PROSITE" id="PS50089">
    <property type="entry name" value="ZF_RING_2"/>
    <property type="match status" value="1"/>
</dbReference>
<dbReference type="InterPro" id="IPR048962">
    <property type="entry name" value="ARIH1-like_UBL"/>
</dbReference>
<reference evidence="14" key="1">
    <citation type="journal article" date="2014" name="Proc. Natl. Acad. Sci. U.S.A.">
        <title>Extensive sampling of basidiomycete genomes demonstrates inadequacy of the white-rot/brown-rot paradigm for wood decay fungi.</title>
        <authorList>
            <person name="Riley R."/>
            <person name="Salamov A.A."/>
            <person name="Brown D.W."/>
            <person name="Nagy L.G."/>
            <person name="Floudas D."/>
            <person name="Held B.W."/>
            <person name="Levasseur A."/>
            <person name="Lombard V."/>
            <person name="Morin E."/>
            <person name="Otillar R."/>
            <person name="Lindquist E.A."/>
            <person name="Sun H."/>
            <person name="LaButti K.M."/>
            <person name="Schmutz J."/>
            <person name="Jabbour D."/>
            <person name="Luo H."/>
            <person name="Baker S.E."/>
            <person name="Pisabarro A.G."/>
            <person name="Walton J.D."/>
            <person name="Blanchette R.A."/>
            <person name="Henrissat B."/>
            <person name="Martin F."/>
            <person name="Cullen D."/>
            <person name="Hibbett D.S."/>
            <person name="Grigoriev I.V."/>
        </authorList>
    </citation>
    <scope>NUCLEOTIDE SEQUENCE [LARGE SCALE GENOMIC DNA]</scope>
    <source>
        <strain evidence="14">CBS 339.88</strain>
    </source>
</reference>
<dbReference type="SMART" id="SM00647">
    <property type="entry name" value="IBR"/>
    <property type="match status" value="2"/>
</dbReference>
<keyword evidence="7" id="KW-0833">Ubl conjugation pathway</keyword>
<evidence type="ECO:0000313" key="14">
    <source>
        <dbReference type="Proteomes" id="UP000027222"/>
    </source>
</evidence>
<dbReference type="PROSITE" id="PS00518">
    <property type="entry name" value="ZF_RING_1"/>
    <property type="match status" value="1"/>
</dbReference>
<dbReference type="InterPro" id="IPR001841">
    <property type="entry name" value="Znf_RING"/>
</dbReference>
<comment type="catalytic activity">
    <reaction evidence="1">
        <text>[E2 ubiquitin-conjugating enzyme]-S-ubiquitinyl-L-cysteine + [acceptor protein]-L-lysine = [E2 ubiquitin-conjugating enzyme]-L-cysteine + [acceptor protein]-N(6)-ubiquitinyl-L-lysine.</text>
        <dbReference type="EC" id="2.3.2.31"/>
    </reaction>
</comment>
<dbReference type="Gene3D" id="3.30.40.10">
    <property type="entry name" value="Zinc/RING finger domain, C3HC4 (zinc finger)"/>
    <property type="match status" value="1"/>
</dbReference>
<keyword evidence="5" id="KW-0677">Repeat</keyword>
<keyword evidence="3" id="KW-0808">Transferase</keyword>
<feature type="domain" description="RING-type" evidence="11">
    <location>
        <begin position="197"/>
        <end position="241"/>
    </location>
</feature>
<sequence>MASDYEFSDDDGEYYDDEEMIDGTQDEDESGDEMDMDNFGDDFKVAPKGKRKSYEIDYESLSQQAVEKQMQRDTDHICGIFGVDVDTAGLLLRHMKWNKEKLIEKYMDNATSVLVAAGVTLPEAAPSAAPVRTHSISAPPVSSQSTTRRPTTRGSKLITLSSAPKSSTKSPTSPTAVYAPKPVQRQSSKKAEDTFVCQICFNDAPNLQTLSLNCEHTFCTECWTDYVVSKIRDESEHSIRCMAESCALVAPDHFIRDVLLPEPGAPIGDAKKEVEGAKTWSRMQELFVRHFVACNTSLKFCPYPSCTNTVSCPSAASKSSLATVVPTVSCGARGIGSSAQDMSQSQQLGLGLQGKEHKFCFGCPIESDHRPVVCDVAKMWLKKCRDDSETANWIKSNTKECSNCQSTIEKNGGCNHMTCKKCKHEFCWVCMGPWSEHGTAWYSCNRYDEKNGVDARDAQSKSRASLERYLHYYNRWANHEQSAKLSLDLYAKTEKKMEEMQITSALTWIEVQFMKKAVEEVDKCRMTLKWTYAMAYYLAKGNEKDLFEDNQRDLEKAVEDLSELLESPIEAENIPTLRQQVTNKTVYVQKRNEIVLEDTANGFLEGRWRWNVSVEGFDDPEEA</sequence>
<evidence type="ECO:0000313" key="13">
    <source>
        <dbReference type="EMBL" id="KDR67498.1"/>
    </source>
</evidence>
<evidence type="ECO:0000256" key="9">
    <source>
        <dbReference type="PROSITE-ProRule" id="PRU00175"/>
    </source>
</evidence>
<dbReference type="CDD" id="cd20356">
    <property type="entry name" value="Rcat_RBR_HHARI-like"/>
    <property type="match status" value="1"/>
</dbReference>